<reference evidence="1 2" key="1">
    <citation type="submission" date="2013-03" db="EMBL/GenBank/DDBJ databases">
        <authorList>
            <person name="Le V."/>
        </authorList>
    </citation>
    <scope>NUCLEOTIDE SEQUENCE [LARGE SCALE GENOMIC DNA]</scope>
    <source>
        <strain evidence="1 2">BiD32</strain>
    </source>
</reference>
<name>N1MY07_9SPHN</name>
<evidence type="ECO:0000313" key="2">
    <source>
        <dbReference type="Proteomes" id="UP000013201"/>
    </source>
</evidence>
<evidence type="ECO:0000313" key="1">
    <source>
        <dbReference type="EMBL" id="CCW20138.1"/>
    </source>
</evidence>
<dbReference type="Proteomes" id="UP000013201">
    <property type="component" value="Unassembled WGS sequence"/>
</dbReference>
<comment type="caution">
    <text evidence="1">The sequence shown here is derived from an EMBL/GenBank/DDBJ whole genome shotgun (WGS) entry which is preliminary data.</text>
</comment>
<keyword evidence="2" id="KW-1185">Reference proteome</keyword>
<proteinExistence type="predicted"/>
<gene>
    <name evidence="1" type="ORF">EBBID32_45090</name>
</gene>
<protein>
    <submittedName>
        <fullName evidence="1">Uncharacterized protein</fullName>
    </submittedName>
</protein>
<accession>N1MY07</accession>
<dbReference type="EMBL" id="CAVK010000250">
    <property type="protein sequence ID" value="CCW20138.1"/>
    <property type="molecule type" value="Genomic_DNA"/>
</dbReference>
<reference evidence="2" key="2">
    <citation type="submission" date="2013-04" db="EMBL/GenBank/DDBJ databases">
        <title>Bisphenol A degrading Sphingobium sp. strain BiD32.</title>
        <authorList>
            <person name="Nielsen J.L."/>
            <person name="Zhou N.A."/>
            <person name="Kjeldal H."/>
        </authorList>
    </citation>
    <scope>NUCLEOTIDE SEQUENCE [LARGE SCALE GENOMIC DNA]</scope>
    <source>
        <strain evidence="2">BiD32</strain>
    </source>
</reference>
<organism evidence="1 2">
    <name type="scientific">Sphingobium indicum BiD32</name>
    <dbReference type="NCBI Taxonomy" id="1301087"/>
    <lineage>
        <taxon>Bacteria</taxon>
        <taxon>Pseudomonadati</taxon>
        <taxon>Pseudomonadota</taxon>
        <taxon>Alphaproteobacteria</taxon>
        <taxon>Sphingomonadales</taxon>
        <taxon>Sphingomonadaceae</taxon>
        <taxon>Sphingobium</taxon>
    </lineage>
</organism>
<sequence>MGALAKLLGETANVHFSDVFNASTALRANVDSPAQPKVFARVSAIRAGDAPVDAVRAFEVIDEMLRKDNAYGTLTEGDGGVEGAVIIPFPGKRRPPEPAFGPFKKEGTLDGEVYRIGGKDETKHVGIRDGKREYNLVTSEAVALELRHHAFSGQIRFHGTGTWYRHADGEWELRTFKVKDFDVLDDAPLSEVIDRLRKVPSDLRALSSPVSQLLDDRSGMESRH</sequence>
<dbReference type="AlphaFoldDB" id="N1MY07"/>